<accession>A0A239HGI8</accession>
<dbReference type="PANTHER" id="PTHR46796:SF15">
    <property type="entry name" value="BLL1074 PROTEIN"/>
    <property type="match status" value="1"/>
</dbReference>
<evidence type="ECO:0000313" key="5">
    <source>
        <dbReference type="EMBL" id="SNS80261.1"/>
    </source>
</evidence>
<evidence type="ECO:0000259" key="4">
    <source>
        <dbReference type="PROSITE" id="PS01124"/>
    </source>
</evidence>
<dbReference type="Pfam" id="PF12833">
    <property type="entry name" value="HTH_18"/>
    <property type="match status" value="1"/>
</dbReference>
<dbReference type="Proteomes" id="UP000198386">
    <property type="component" value="Unassembled WGS sequence"/>
</dbReference>
<protein>
    <submittedName>
        <fullName evidence="5">Transcriptional regulator, AraC family</fullName>
    </submittedName>
</protein>
<dbReference type="PANTHER" id="PTHR46796">
    <property type="entry name" value="HTH-TYPE TRANSCRIPTIONAL ACTIVATOR RHAS-RELATED"/>
    <property type="match status" value="1"/>
</dbReference>
<sequence length="334" mass="35619">MVRTDRGYIVMRRAVHRDAHPSSGWDVLWAPTHVRGPVRVRGSAPLEPPGVRCHPGPVTSQFVPHRPHPALRGLVTGALGYRQEGLPPGTHRGLPSPALTLVVTLDGSLDVAAHPDRAQAPGRYDALLGGLHTTPALIRHPGRQTGLQLALSPLGARRLLGVPAGELAALDVDLADVLGGTELVDRVREAASWPARFAAAEDVLRRVAGHGTPPAEVAEAWRLTLAGGGRLRVAEIARRVGWSERHLTARFRAETGLGPKEAARVVRFDRARRALAARPRPDLAALAAAAGYADQAHLTREWRAFTGLSPLRWLAAEFGFVQDGGDRDAAGSAA</sequence>
<dbReference type="GO" id="GO:0043565">
    <property type="term" value="F:sequence-specific DNA binding"/>
    <property type="evidence" value="ECO:0007669"/>
    <property type="project" value="InterPro"/>
</dbReference>
<evidence type="ECO:0000256" key="2">
    <source>
        <dbReference type="ARBA" id="ARBA00023125"/>
    </source>
</evidence>
<dbReference type="PROSITE" id="PS01124">
    <property type="entry name" value="HTH_ARAC_FAMILY_2"/>
    <property type="match status" value="1"/>
</dbReference>
<organism evidence="5 6">
    <name type="scientific">Geodermatophilus saharensis</name>
    <dbReference type="NCBI Taxonomy" id="1137994"/>
    <lineage>
        <taxon>Bacteria</taxon>
        <taxon>Bacillati</taxon>
        <taxon>Actinomycetota</taxon>
        <taxon>Actinomycetes</taxon>
        <taxon>Geodermatophilales</taxon>
        <taxon>Geodermatophilaceae</taxon>
        <taxon>Geodermatophilus</taxon>
    </lineage>
</organism>
<dbReference type="SMART" id="SM00342">
    <property type="entry name" value="HTH_ARAC"/>
    <property type="match status" value="1"/>
</dbReference>
<evidence type="ECO:0000256" key="1">
    <source>
        <dbReference type="ARBA" id="ARBA00023015"/>
    </source>
</evidence>
<proteinExistence type="predicted"/>
<gene>
    <name evidence="5" type="ORF">SAMN04488107_3853</name>
</gene>
<keyword evidence="6" id="KW-1185">Reference proteome</keyword>
<dbReference type="InterPro" id="IPR018060">
    <property type="entry name" value="HTH_AraC"/>
</dbReference>
<dbReference type="AlphaFoldDB" id="A0A239HGI8"/>
<dbReference type="EMBL" id="FZOH01000008">
    <property type="protein sequence ID" value="SNS80261.1"/>
    <property type="molecule type" value="Genomic_DNA"/>
</dbReference>
<keyword evidence="2" id="KW-0238">DNA-binding</keyword>
<reference evidence="6" key="1">
    <citation type="submission" date="2017-06" db="EMBL/GenBank/DDBJ databases">
        <authorList>
            <person name="Varghese N."/>
            <person name="Submissions S."/>
        </authorList>
    </citation>
    <scope>NUCLEOTIDE SEQUENCE [LARGE SCALE GENOMIC DNA]</scope>
    <source>
        <strain evidence="6">DSM 45423</strain>
    </source>
</reference>
<evidence type="ECO:0000313" key="6">
    <source>
        <dbReference type="Proteomes" id="UP000198386"/>
    </source>
</evidence>
<keyword evidence="3" id="KW-0804">Transcription</keyword>
<evidence type="ECO:0000256" key="3">
    <source>
        <dbReference type="ARBA" id="ARBA00023163"/>
    </source>
</evidence>
<dbReference type="GO" id="GO:0003700">
    <property type="term" value="F:DNA-binding transcription factor activity"/>
    <property type="evidence" value="ECO:0007669"/>
    <property type="project" value="InterPro"/>
</dbReference>
<dbReference type="InterPro" id="IPR050204">
    <property type="entry name" value="AraC_XylS_family_regulators"/>
</dbReference>
<feature type="domain" description="HTH araC/xylS-type" evidence="4">
    <location>
        <begin position="215"/>
        <end position="316"/>
    </location>
</feature>
<dbReference type="Gene3D" id="1.10.10.60">
    <property type="entry name" value="Homeodomain-like"/>
    <property type="match status" value="1"/>
</dbReference>
<name>A0A239HGI8_9ACTN</name>
<keyword evidence="1" id="KW-0805">Transcription regulation</keyword>